<comment type="caution">
    <text evidence="2">The sequence shown here is derived from an EMBL/GenBank/DDBJ whole genome shotgun (WGS) entry which is preliminary data.</text>
</comment>
<evidence type="ECO:0000256" key="1">
    <source>
        <dbReference type="SAM" id="Phobius"/>
    </source>
</evidence>
<accession>X1Q553</accession>
<dbReference type="AlphaFoldDB" id="X1Q553"/>
<proteinExistence type="predicted"/>
<evidence type="ECO:0000313" key="2">
    <source>
        <dbReference type="EMBL" id="GAI46210.1"/>
    </source>
</evidence>
<sequence>VMSGPFMIVTSAIGAAVFIVVVLLLFSFVVNLLIPVFDGSRGFKIVFSVICFSALIKVPGALLRLILIAMTKSPFVTTSLALVVPNLAKDSFAYQLLATNYN</sequence>
<feature type="non-terminal residue" evidence="2">
    <location>
        <position position="1"/>
    </location>
</feature>
<reference evidence="2" key="1">
    <citation type="journal article" date="2014" name="Front. Microbiol.">
        <title>High frequency of phylogenetically diverse reductive dehalogenase-homologous genes in deep subseafloor sedimentary metagenomes.</title>
        <authorList>
            <person name="Kawai M."/>
            <person name="Futagami T."/>
            <person name="Toyoda A."/>
            <person name="Takaki Y."/>
            <person name="Nishi S."/>
            <person name="Hori S."/>
            <person name="Arai W."/>
            <person name="Tsubouchi T."/>
            <person name="Morono Y."/>
            <person name="Uchiyama I."/>
            <person name="Ito T."/>
            <person name="Fujiyama A."/>
            <person name="Inagaki F."/>
            <person name="Takami H."/>
        </authorList>
    </citation>
    <scope>NUCLEOTIDE SEQUENCE</scope>
    <source>
        <strain evidence="2">Expedition CK06-06</strain>
    </source>
</reference>
<name>X1Q553_9ZZZZ</name>
<dbReference type="EMBL" id="BARV01024386">
    <property type="protein sequence ID" value="GAI46210.1"/>
    <property type="molecule type" value="Genomic_DNA"/>
</dbReference>
<keyword evidence="1" id="KW-0472">Membrane</keyword>
<gene>
    <name evidence="2" type="ORF">S06H3_39821</name>
</gene>
<feature type="transmembrane region" description="Helical" evidence="1">
    <location>
        <begin position="6"/>
        <end position="33"/>
    </location>
</feature>
<organism evidence="2">
    <name type="scientific">marine sediment metagenome</name>
    <dbReference type="NCBI Taxonomy" id="412755"/>
    <lineage>
        <taxon>unclassified sequences</taxon>
        <taxon>metagenomes</taxon>
        <taxon>ecological metagenomes</taxon>
    </lineage>
</organism>
<protein>
    <submittedName>
        <fullName evidence="2">Uncharacterized protein</fullName>
    </submittedName>
</protein>
<feature type="transmembrane region" description="Helical" evidence="1">
    <location>
        <begin position="45"/>
        <end position="70"/>
    </location>
</feature>
<keyword evidence="1" id="KW-0812">Transmembrane</keyword>
<keyword evidence="1" id="KW-1133">Transmembrane helix</keyword>